<dbReference type="Proteomes" id="UP000324222">
    <property type="component" value="Unassembled WGS sequence"/>
</dbReference>
<dbReference type="EMBL" id="VSRR010016723">
    <property type="protein sequence ID" value="MPC59627.1"/>
    <property type="molecule type" value="Genomic_DNA"/>
</dbReference>
<keyword evidence="2" id="KW-1185">Reference proteome</keyword>
<name>A0A5B7GR25_PORTR</name>
<proteinExistence type="predicted"/>
<evidence type="ECO:0000313" key="1">
    <source>
        <dbReference type="EMBL" id="MPC59627.1"/>
    </source>
</evidence>
<sequence>MSSLLYVTVIRHRHSSSSPHPCVAKVISPSGCLVTNGELSKMSVSCQGQVSGAGGRTELLEGNVINHWSDLLGAVWLSR</sequence>
<accession>A0A5B7GR25</accession>
<organism evidence="1 2">
    <name type="scientific">Portunus trituberculatus</name>
    <name type="common">Swimming crab</name>
    <name type="synonym">Neptunus trituberculatus</name>
    <dbReference type="NCBI Taxonomy" id="210409"/>
    <lineage>
        <taxon>Eukaryota</taxon>
        <taxon>Metazoa</taxon>
        <taxon>Ecdysozoa</taxon>
        <taxon>Arthropoda</taxon>
        <taxon>Crustacea</taxon>
        <taxon>Multicrustacea</taxon>
        <taxon>Malacostraca</taxon>
        <taxon>Eumalacostraca</taxon>
        <taxon>Eucarida</taxon>
        <taxon>Decapoda</taxon>
        <taxon>Pleocyemata</taxon>
        <taxon>Brachyura</taxon>
        <taxon>Eubrachyura</taxon>
        <taxon>Portunoidea</taxon>
        <taxon>Portunidae</taxon>
        <taxon>Portuninae</taxon>
        <taxon>Portunus</taxon>
    </lineage>
</organism>
<gene>
    <name evidence="1" type="ORF">E2C01_053651</name>
</gene>
<evidence type="ECO:0000313" key="2">
    <source>
        <dbReference type="Proteomes" id="UP000324222"/>
    </source>
</evidence>
<comment type="caution">
    <text evidence="1">The sequence shown here is derived from an EMBL/GenBank/DDBJ whole genome shotgun (WGS) entry which is preliminary data.</text>
</comment>
<protein>
    <submittedName>
        <fullName evidence="1">Uncharacterized protein</fullName>
    </submittedName>
</protein>
<reference evidence="1 2" key="1">
    <citation type="submission" date="2019-05" db="EMBL/GenBank/DDBJ databases">
        <title>Another draft genome of Portunus trituberculatus and its Hox gene families provides insights of decapod evolution.</title>
        <authorList>
            <person name="Jeong J.-H."/>
            <person name="Song I."/>
            <person name="Kim S."/>
            <person name="Choi T."/>
            <person name="Kim D."/>
            <person name="Ryu S."/>
            <person name="Kim W."/>
        </authorList>
    </citation>
    <scope>NUCLEOTIDE SEQUENCE [LARGE SCALE GENOMIC DNA]</scope>
    <source>
        <tissue evidence="1">Muscle</tissue>
    </source>
</reference>
<dbReference type="AlphaFoldDB" id="A0A5B7GR25"/>